<dbReference type="InterPro" id="IPR020843">
    <property type="entry name" value="ER"/>
</dbReference>
<dbReference type="PANTHER" id="PTHR45033:SF2">
    <property type="entry name" value="ZINC-TYPE ALCOHOL DEHYDROGENASE-LIKE PROTEIN C1773.06C"/>
    <property type="match status" value="1"/>
</dbReference>
<name>A0A2S9ID73_9GAMM</name>
<dbReference type="CDD" id="cd08276">
    <property type="entry name" value="MDR7"/>
    <property type="match status" value="1"/>
</dbReference>
<dbReference type="AlphaFoldDB" id="A0A2S9ID73"/>
<dbReference type="Pfam" id="PF08240">
    <property type="entry name" value="ADH_N"/>
    <property type="match status" value="1"/>
</dbReference>
<evidence type="ECO:0000313" key="3">
    <source>
        <dbReference type="Proteomes" id="UP000239181"/>
    </source>
</evidence>
<dbReference type="RefSeq" id="WP_105592455.1">
    <property type="nucleotide sequence ID" value="NZ_PDET01000005.1"/>
</dbReference>
<dbReference type="InterPro" id="IPR011032">
    <property type="entry name" value="GroES-like_sf"/>
</dbReference>
<gene>
    <name evidence="2" type="ORF">CQW29_09315</name>
</gene>
<dbReference type="Gene3D" id="3.90.180.10">
    <property type="entry name" value="Medium-chain alcohol dehydrogenases, catalytic domain"/>
    <property type="match status" value="1"/>
</dbReference>
<dbReference type="Proteomes" id="UP000239181">
    <property type="component" value="Unassembled WGS sequence"/>
</dbReference>
<proteinExistence type="predicted"/>
<feature type="domain" description="Enoyl reductase (ER)" evidence="1">
    <location>
        <begin position="10"/>
        <end position="334"/>
    </location>
</feature>
<dbReference type="InterPro" id="IPR036291">
    <property type="entry name" value="NAD(P)-bd_dom_sf"/>
</dbReference>
<dbReference type="SUPFAM" id="SSF50129">
    <property type="entry name" value="GroES-like"/>
    <property type="match status" value="1"/>
</dbReference>
<protein>
    <submittedName>
        <fullName evidence="2">Alcohol dehydrogenase</fullName>
    </submittedName>
</protein>
<organism evidence="2 3">
    <name type="scientific">Pantoea coffeiphila</name>
    <dbReference type="NCBI Taxonomy" id="1465635"/>
    <lineage>
        <taxon>Bacteria</taxon>
        <taxon>Pseudomonadati</taxon>
        <taxon>Pseudomonadota</taxon>
        <taxon>Gammaproteobacteria</taxon>
        <taxon>Enterobacterales</taxon>
        <taxon>Erwiniaceae</taxon>
        <taxon>Pantoea</taxon>
    </lineage>
</organism>
<keyword evidence="3" id="KW-1185">Reference proteome</keyword>
<dbReference type="SMART" id="SM00829">
    <property type="entry name" value="PKS_ER"/>
    <property type="match status" value="1"/>
</dbReference>
<dbReference type="InterPro" id="IPR013149">
    <property type="entry name" value="ADH-like_C"/>
</dbReference>
<dbReference type="PANTHER" id="PTHR45033">
    <property type="match status" value="1"/>
</dbReference>
<dbReference type="Gene3D" id="3.40.50.720">
    <property type="entry name" value="NAD(P)-binding Rossmann-like Domain"/>
    <property type="match status" value="1"/>
</dbReference>
<comment type="caution">
    <text evidence="2">The sequence shown here is derived from an EMBL/GenBank/DDBJ whole genome shotgun (WGS) entry which is preliminary data.</text>
</comment>
<dbReference type="EMBL" id="PDET01000005">
    <property type="protein sequence ID" value="PRD15742.1"/>
    <property type="molecule type" value="Genomic_DNA"/>
</dbReference>
<dbReference type="OrthoDB" id="9787435at2"/>
<evidence type="ECO:0000313" key="2">
    <source>
        <dbReference type="EMBL" id="PRD15742.1"/>
    </source>
</evidence>
<dbReference type="SUPFAM" id="SSF51735">
    <property type="entry name" value="NAD(P)-binding Rossmann-fold domains"/>
    <property type="match status" value="1"/>
</dbReference>
<accession>A0A2S9ID73</accession>
<dbReference type="Pfam" id="PF00107">
    <property type="entry name" value="ADH_zinc_N"/>
    <property type="match status" value="1"/>
</dbReference>
<dbReference type="GO" id="GO:0016491">
    <property type="term" value="F:oxidoreductase activity"/>
    <property type="evidence" value="ECO:0007669"/>
    <property type="project" value="InterPro"/>
</dbReference>
<reference evidence="2 3" key="1">
    <citation type="submission" date="2017-10" db="EMBL/GenBank/DDBJ databases">
        <title>Draft genome of two endophytic bacteria isolated from 'guarana' Paullinia cupana (Mart.) Ducke.</title>
        <authorList>
            <person name="Siqueira K.A."/>
            <person name="Liotti R.G."/>
            <person name="Mendes T.A."/>
            <person name="Soares M.A."/>
        </authorList>
    </citation>
    <scope>NUCLEOTIDE SEQUENCE [LARGE SCALE GENOMIC DNA]</scope>
    <source>
        <strain evidence="2 3">342</strain>
    </source>
</reference>
<sequence length="341" mass="37110">MYSYRLNHFGSIDHLHRVEEPRPRPGRKQVLIRVAAVSLNYRDLAILHGKSTLAPQAGLIPLSDGVGYIVECGEEATRFACGDRVAGIFFPHWLGGSLTQGNSGGAWGSRADGWLTEYKVIDESSLVHVPSYLSDEQAATLPCAAVTAWNSLVQSRPLRPGETVLTQGTGGVALFAVQFARQMGLKIISLTSSDKKAALLHQLGATHTIDYRQHPDWHQQVRALTNGEGVQRVVEIGGPGTLNNSLKSTASGGEIALLGFVANGEQSVDFMTLFTSGATVRPFSVGSREDFERMNLALEQSLLQPVIDRVYSFSETLEAWRYFDSQQHCGKVVITMSGGLR</sequence>
<evidence type="ECO:0000259" key="1">
    <source>
        <dbReference type="SMART" id="SM00829"/>
    </source>
</evidence>
<dbReference type="InterPro" id="IPR052711">
    <property type="entry name" value="Zinc_ADH-like"/>
</dbReference>
<dbReference type="InterPro" id="IPR013154">
    <property type="entry name" value="ADH-like_N"/>
</dbReference>